<evidence type="ECO:0000256" key="6">
    <source>
        <dbReference type="ARBA" id="ARBA00022777"/>
    </source>
</evidence>
<dbReference type="EC" id="2.7.4.24" evidence="10"/>
<dbReference type="GO" id="GO:0005524">
    <property type="term" value="F:ATP binding"/>
    <property type="evidence" value="ECO:0007669"/>
    <property type="project" value="UniProtKB-KW"/>
</dbReference>
<evidence type="ECO:0000256" key="4">
    <source>
        <dbReference type="ARBA" id="ARBA00022679"/>
    </source>
</evidence>
<dbReference type="FunFam" id="3.30.470.20:FF:000003">
    <property type="entry name" value="Inositol hexakisphosphate and diphosphoinositol-pentakisphosphate kinase"/>
    <property type="match status" value="1"/>
</dbReference>
<proteinExistence type="inferred from homology"/>
<evidence type="ECO:0000256" key="5">
    <source>
        <dbReference type="ARBA" id="ARBA00022741"/>
    </source>
</evidence>
<keyword evidence="6 10" id="KW-0418">Kinase</keyword>
<dbReference type="Pfam" id="PF00328">
    <property type="entry name" value="His_Phos_2"/>
    <property type="match status" value="1"/>
</dbReference>
<evidence type="ECO:0000313" key="14">
    <source>
        <dbReference type="RefSeq" id="XP_022292487.1"/>
    </source>
</evidence>
<dbReference type="GO" id="GO:0006020">
    <property type="term" value="P:inositol metabolic process"/>
    <property type="evidence" value="ECO:0007669"/>
    <property type="project" value="TreeGrafter"/>
</dbReference>
<dbReference type="FunFam" id="3.40.50.11950:FF:000002">
    <property type="entry name" value="Inositol hexakisphosphate and diphosphoinositol-pentakisphosphate kinase"/>
    <property type="match status" value="1"/>
</dbReference>
<comment type="catalytic activity">
    <reaction evidence="8">
        <text>5-diphospho-1D-myo-inositol 1,2,3,4,6-pentakisphosphate + ATP + H(+) = 1,5-bis(diphospho)-1D-myo-inositol 2,3,4,6-tetrakisphosphate + ADP</text>
        <dbReference type="Rhea" id="RHEA:10276"/>
        <dbReference type="ChEBI" id="CHEBI:15378"/>
        <dbReference type="ChEBI" id="CHEBI:30616"/>
        <dbReference type="ChEBI" id="CHEBI:58628"/>
        <dbReference type="ChEBI" id="CHEBI:77983"/>
        <dbReference type="ChEBI" id="CHEBI:456216"/>
        <dbReference type="EC" id="2.7.4.24"/>
    </reaction>
    <physiologicalReaction direction="left-to-right" evidence="8">
        <dbReference type="Rhea" id="RHEA:10277"/>
    </physiologicalReaction>
</comment>
<feature type="compositionally biased region" description="Basic and acidic residues" evidence="11">
    <location>
        <begin position="1154"/>
        <end position="1167"/>
    </location>
</feature>
<dbReference type="CDD" id="cd07061">
    <property type="entry name" value="HP_HAP_like"/>
    <property type="match status" value="1"/>
</dbReference>
<feature type="compositionally biased region" description="Low complexity" evidence="11">
    <location>
        <begin position="1355"/>
        <end position="1369"/>
    </location>
</feature>
<feature type="region of interest" description="Disordered" evidence="11">
    <location>
        <begin position="1184"/>
        <end position="1225"/>
    </location>
</feature>
<dbReference type="PANTHER" id="PTHR12750">
    <property type="entry name" value="DIPHOSPHOINOSITOL PENTAKISPHOSPHATE KINASE"/>
    <property type="match status" value="1"/>
</dbReference>
<dbReference type="InterPro" id="IPR000560">
    <property type="entry name" value="His_Pase_clade-2"/>
</dbReference>
<feature type="region of interest" description="Disordered" evidence="11">
    <location>
        <begin position="1035"/>
        <end position="1054"/>
    </location>
</feature>
<dbReference type="InterPro" id="IPR029033">
    <property type="entry name" value="His_PPase_superfam"/>
</dbReference>
<feature type="region of interest" description="Disordered" evidence="11">
    <location>
        <begin position="1143"/>
        <end position="1171"/>
    </location>
</feature>
<keyword evidence="7 10" id="KW-0067">ATP-binding</keyword>
<comment type="catalytic activity">
    <reaction evidence="9">
        <text>1D-myo-inositol hexakisphosphate + ATP = 1-diphospho-1D-myo-inositol 2,3,4,5,6-pentakisphosphate + ADP</text>
        <dbReference type="Rhea" id="RHEA:37459"/>
        <dbReference type="ChEBI" id="CHEBI:30616"/>
        <dbReference type="ChEBI" id="CHEBI:58130"/>
        <dbReference type="ChEBI" id="CHEBI:74946"/>
        <dbReference type="ChEBI" id="CHEBI:456216"/>
        <dbReference type="EC" id="2.7.4.24"/>
    </reaction>
    <physiologicalReaction direction="left-to-right" evidence="9">
        <dbReference type="Rhea" id="RHEA:37460"/>
    </physiologicalReaction>
</comment>
<dbReference type="InterPro" id="IPR037446">
    <property type="entry name" value="His_Pase_VIP1"/>
</dbReference>
<dbReference type="FunFam" id="3.40.50.11950:FF:000003">
    <property type="entry name" value="Inositol hexakisphosphate and diphosphoinositol-pentakisphosphate kinase"/>
    <property type="match status" value="1"/>
</dbReference>
<sequence length="1398" mass="159243">MIEMEETWPSRSPTDLSPGGSDGPPMFFVGEDILIKGKGENLFEELPDGKKIILGVCAMQKKSNSKPMHEILDRLEKFMQMQTMIFDEDTILNKPIEDWPIVDVLISFFSAGFPLDKAIEYTKLRQPFVINDLESQYTLLDRREVYKTLFENEILHPRYTVLNRKEDDSTDSQVVVSDDTIEVDGETFHKPFVEKPVSAEDHNIIIYFPQSAGGGSQKLFRKVLLGHPPQNVHYNGLWTYLQTDPFPIGSRSSVYSHASRLRKTGSYVYEDFMPTDGTDVKVYTVGPDYAHAEARKSPALDGKVERDEHGKEVRFPVLLSAKEKMLARKVSLAFKQTVCGFDLLRANGKSYVCDVNGFSFVKNSTKYYDDCAKILGTMIMRALAPQLHIPWVLGSAPEDIPVVPTTSGSMMELRCVTAVIRHGDRTPKQKMKMEVKHRKFFELFEKYDGYRKGHLKLKKPKQLQEVLDIARFLLTENEKSSDPEVCEKKAKLQQLKLVLEMYGHFSGINRKVQLKYQPFGHRKSKRSSSEDDDVPHPPSLLLIVKWGGELTPAGKVQAEELGKAFRTLYPGGQGQFETPGLGFLRLHSTFRHDLKIYASDEGRVQMTAAAFTKGLLALEGELPPILVQMVKSANTNGLLDKQGETSKYQQVVKERLTQMLNEDSDFDEEDYNKLAPTNSESLVKALDFIKNPRKLCEHVYSMVKELTAKIRLLKLEHRTRDLKLYHGESWELLIRRWAKLEKDFKMKDGRFDVSKIPDIYDCIKYDLQHNQKTIQYEGAKELFDCSKALADIVIPQEYGITIDEKLHISQSVCSPLMRKIRSDLEQCVCPNEEDESTRLNSLYSLGVSSPERFVRTRLYFTSESHIHSLLNMLRYGGLRDENAEEQWRKALEFISNTPELNYMTQIIIMMFEDPSKGVTSDERFHIELHFSPGAYSYGEKGFHYPLMQSRSMSYKNPNRSLVNPNVVNELEEETKFPKHSSTYEWFKSTKDVLDRPCSAPMIIQEQEELEEADIFEHAHNNVHNRDEILAQAEQGDYKSGSPEPVKESKFISEPVKDLEVKPEQVNTSKFKTEPVSEARLKSENEIKLKAESISEFQAKSESVNGSKFKTEAVSEEKLKSEAAAKDSKFSTLKVCEPTCKSPNPEIPEWDWGSDPEHDDEKKLKNEKPSSLPIIASVSEPIEIVSSSPNSHPELESIVEPVRSQSLEEKRSRSLEDKPAEPKSDRHDLYDRHYLTVHLPLASNKRRNTCSSLFYLNPETFRENYTIQREMNRARSTPFWGSNNAGSNAFEGFNMVPSLHPLETLHNKLTMRELDDFLKRATDSKFVTPISSPPYSNTPLASPLVPVARAQRGNQSSSNSSTGPSSPVSGMGNLVLSRLQEAAAYIFQRQDSSQDDSKS</sequence>
<evidence type="ECO:0000256" key="3">
    <source>
        <dbReference type="ARBA" id="ARBA00022490"/>
    </source>
</evidence>
<dbReference type="Gene3D" id="3.40.50.1240">
    <property type="entry name" value="Phosphoglycerate mutase-like"/>
    <property type="match status" value="1"/>
</dbReference>
<dbReference type="GO" id="GO:0033857">
    <property type="term" value="F:5-diphosphoinositol pentakisphosphate 1-kinase activity"/>
    <property type="evidence" value="ECO:0007669"/>
    <property type="project" value="TreeGrafter"/>
</dbReference>
<gene>
    <name evidence="14" type="primary">LOC111103480</name>
</gene>
<keyword evidence="5 10" id="KW-0547">Nucleotide-binding</keyword>
<dbReference type="PROSITE" id="PS00616">
    <property type="entry name" value="HIS_ACID_PHOSPHAT_1"/>
    <property type="match status" value="1"/>
</dbReference>
<dbReference type="GeneID" id="111103480"/>
<comment type="function">
    <text evidence="10">Bifunctional inositol kinase that acts in concert with the IP6K kinases to synthesize the diphosphate group-containing inositol pyrophosphates diphosphoinositol pentakisphosphate, PP-InsP5, and bis-diphosphoinositol tetrakisphosphate, (PP)2-InsP4. PP-InsP5 and (PP)2-InsP4, also respectively called InsP7 and InsP8, may regulate a variety of cellular processes, including apoptosis, vesicle trafficking, cytoskeletal dynamics, and exocytosis. Phosphorylates inositol hexakisphosphate (InsP6).</text>
</comment>
<dbReference type="GO" id="GO:0000828">
    <property type="term" value="F:inositol hexakisphosphate kinase activity"/>
    <property type="evidence" value="ECO:0007669"/>
    <property type="project" value="TreeGrafter"/>
</dbReference>
<feature type="domain" description="VIP1 N-terminal" evidence="12">
    <location>
        <begin position="52"/>
        <end position="141"/>
    </location>
</feature>
<accession>A0A8B8ALS0</accession>
<dbReference type="Proteomes" id="UP000694844">
    <property type="component" value="Chromosome 7"/>
</dbReference>
<evidence type="ECO:0000256" key="1">
    <source>
        <dbReference type="ARBA" id="ARBA00004514"/>
    </source>
</evidence>
<feature type="region of interest" description="Disordered" evidence="11">
    <location>
        <begin position="1099"/>
        <end position="1127"/>
    </location>
</feature>
<evidence type="ECO:0000256" key="8">
    <source>
        <dbReference type="ARBA" id="ARBA00033696"/>
    </source>
</evidence>
<dbReference type="OrthoDB" id="18042at2759"/>
<evidence type="ECO:0000256" key="7">
    <source>
        <dbReference type="ARBA" id="ARBA00022840"/>
    </source>
</evidence>
<evidence type="ECO:0000256" key="9">
    <source>
        <dbReference type="ARBA" id="ARBA00034629"/>
    </source>
</evidence>
<dbReference type="Gene3D" id="3.30.470.20">
    <property type="entry name" value="ATP-grasp fold, B domain"/>
    <property type="match status" value="1"/>
</dbReference>
<comment type="subcellular location">
    <subcellularLocation>
        <location evidence="1 10">Cytoplasm</location>
        <location evidence="1 10">Cytosol</location>
    </subcellularLocation>
</comment>
<feature type="compositionally biased region" description="Basic and acidic residues" evidence="11">
    <location>
        <begin position="1205"/>
        <end position="1225"/>
    </location>
</feature>
<dbReference type="InterPro" id="IPR040557">
    <property type="entry name" value="VIP1_N"/>
</dbReference>
<reference evidence="14" key="1">
    <citation type="submission" date="2025-08" db="UniProtKB">
        <authorList>
            <consortium name="RefSeq"/>
        </authorList>
    </citation>
    <scope>IDENTIFICATION</scope>
    <source>
        <tissue evidence="14">Whole sample</tissue>
    </source>
</reference>
<comment type="similarity">
    <text evidence="2 10">Belongs to the histidine acid phosphatase family. VIP1 subfamily.</text>
</comment>
<evidence type="ECO:0000256" key="2">
    <source>
        <dbReference type="ARBA" id="ARBA00005609"/>
    </source>
</evidence>
<dbReference type="Gene3D" id="3.40.50.11950">
    <property type="match status" value="1"/>
</dbReference>
<evidence type="ECO:0000256" key="10">
    <source>
        <dbReference type="RuleBase" id="RU365032"/>
    </source>
</evidence>
<dbReference type="GO" id="GO:0005829">
    <property type="term" value="C:cytosol"/>
    <property type="evidence" value="ECO:0007669"/>
    <property type="project" value="UniProtKB-SubCell"/>
</dbReference>
<feature type="compositionally biased region" description="Basic and acidic residues" evidence="11">
    <location>
        <begin position="1108"/>
        <end position="1127"/>
    </location>
</feature>
<feature type="compositionally biased region" description="Basic and acidic residues" evidence="11">
    <location>
        <begin position="1044"/>
        <end position="1054"/>
    </location>
</feature>
<name>A0A8B8ALS0_CRAVI</name>
<organism evidence="13 14">
    <name type="scientific">Crassostrea virginica</name>
    <name type="common">Eastern oyster</name>
    <dbReference type="NCBI Taxonomy" id="6565"/>
    <lineage>
        <taxon>Eukaryota</taxon>
        <taxon>Metazoa</taxon>
        <taxon>Spiralia</taxon>
        <taxon>Lophotrochozoa</taxon>
        <taxon>Mollusca</taxon>
        <taxon>Bivalvia</taxon>
        <taxon>Autobranchia</taxon>
        <taxon>Pteriomorphia</taxon>
        <taxon>Ostreida</taxon>
        <taxon>Ostreoidea</taxon>
        <taxon>Ostreidae</taxon>
        <taxon>Crassostrea</taxon>
    </lineage>
</organism>
<evidence type="ECO:0000259" key="12">
    <source>
        <dbReference type="Pfam" id="PF18086"/>
    </source>
</evidence>
<dbReference type="PANTHER" id="PTHR12750:SF9">
    <property type="entry name" value="INOSITOL HEXAKISPHOSPHATE AND DIPHOSPHOINOSITOL-PENTAKISPHOSPHATE KINASE"/>
    <property type="match status" value="1"/>
</dbReference>
<dbReference type="GO" id="GO:0032958">
    <property type="term" value="P:inositol phosphate biosynthetic process"/>
    <property type="evidence" value="ECO:0007669"/>
    <property type="project" value="TreeGrafter"/>
</dbReference>
<dbReference type="Pfam" id="PF18086">
    <property type="entry name" value="PPIP5K2_N"/>
    <property type="match status" value="1"/>
</dbReference>
<evidence type="ECO:0000256" key="11">
    <source>
        <dbReference type="SAM" id="MobiDB-lite"/>
    </source>
</evidence>
<dbReference type="InterPro" id="IPR033379">
    <property type="entry name" value="Acid_Pase_AS"/>
</dbReference>
<keyword evidence="13" id="KW-1185">Reference proteome</keyword>
<keyword evidence="3 10" id="KW-0963">Cytoplasm</keyword>
<dbReference type="SUPFAM" id="SSF53254">
    <property type="entry name" value="Phosphoglycerate mutase-like"/>
    <property type="match status" value="1"/>
</dbReference>
<feature type="region of interest" description="Disordered" evidence="11">
    <location>
        <begin position="1"/>
        <end position="22"/>
    </location>
</feature>
<evidence type="ECO:0000313" key="13">
    <source>
        <dbReference type="Proteomes" id="UP000694844"/>
    </source>
</evidence>
<keyword evidence="4 10" id="KW-0808">Transferase</keyword>
<protein>
    <recommendedName>
        <fullName evidence="10">Inositol hexakisphosphate and diphosphoinositol-pentakisphosphate kinase</fullName>
        <ecNumber evidence="10">2.7.4.24</ecNumber>
    </recommendedName>
</protein>
<dbReference type="RefSeq" id="XP_022292487.1">
    <property type="nucleotide sequence ID" value="XM_022436779.1"/>
</dbReference>
<feature type="region of interest" description="Disordered" evidence="11">
    <location>
        <begin position="1349"/>
        <end position="1372"/>
    </location>
</feature>